<gene>
    <name evidence="1" type="ORF">ACGTRS_29935</name>
</gene>
<dbReference type="RefSeq" id="WP_395131235.1">
    <property type="nucleotide sequence ID" value="NZ_JBIMPM010000057.1"/>
</dbReference>
<feature type="non-terminal residue" evidence="1">
    <location>
        <position position="61"/>
    </location>
</feature>
<protein>
    <submittedName>
        <fullName evidence="1">Uncharacterized protein</fullName>
    </submittedName>
</protein>
<evidence type="ECO:0000313" key="2">
    <source>
        <dbReference type="Proteomes" id="UP001609186"/>
    </source>
</evidence>
<sequence length="61" mass="7162">MKNSVERAILHSHRKAEVSLHVRSEYSRRTILHNIPRLQVPSCPHLVLFKKNRIGHNLAWS</sequence>
<dbReference type="EMBL" id="JBIMPM010000057">
    <property type="protein sequence ID" value="MFH5255460.1"/>
    <property type="molecule type" value="Genomic_DNA"/>
</dbReference>
<keyword evidence="2" id="KW-1185">Reference proteome</keyword>
<reference evidence="1 2" key="1">
    <citation type="submission" date="2024-10" db="EMBL/GenBank/DDBJ databases">
        <title>Burkholderia semiarida in Mexico.</title>
        <authorList>
            <person name="Estrada P."/>
        </authorList>
    </citation>
    <scope>NUCLEOTIDE SEQUENCE [LARGE SCALE GENOMIC DNA]</scope>
    <source>
        <strain evidence="1 2">CLM7-1</strain>
    </source>
</reference>
<dbReference type="Proteomes" id="UP001609186">
    <property type="component" value="Unassembled WGS sequence"/>
</dbReference>
<proteinExistence type="predicted"/>
<evidence type="ECO:0000313" key="1">
    <source>
        <dbReference type="EMBL" id="MFH5255460.1"/>
    </source>
</evidence>
<accession>A0ABW7LC71</accession>
<name>A0ABW7LC71_9BURK</name>
<organism evidence="1 2">
    <name type="scientific">Burkholderia semiarida</name>
    <dbReference type="NCBI Taxonomy" id="2843303"/>
    <lineage>
        <taxon>Bacteria</taxon>
        <taxon>Pseudomonadati</taxon>
        <taxon>Pseudomonadota</taxon>
        <taxon>Betaproteobacteria</taxon>
        <taxon>Burkholderiales</taxon>
        <taxon>Burkholderiaceae</taxon>
        <taxon>Burkholderia</taxon>
        <taxon>Burkholderia cepacia complex</taxon>
    </lineage>
</organism>
<comment type="caution">
    <text evidence="1">The sequence shown here is derived from an EMBL/GenBank/DDBJ whole genome shotgun (WGS) entry which is preliminary data.</text>
</comment>